<dbReference type="GO" id="GO:0004601">
    <property type="term" value="F:peroxidase activity"/>
    <property type="evidence" value="ECO:0007669"/>
    <property type="project" value="UniProtKB-KW"/>
</dbReference>
<proteinExistence type="predicted"/>
<dbReference type="OrthoDB" id="9809746at2"/>
<keyword evidence="2" id="KW-0575">Peroxidase</keyword>
<keyword evidence="3" id="KW-1185">Reference proteome</keyword>
<dbReference type="EC" id="1.11.1.15" evidence="2"/>
<dbReference type="InterPro" id="IPR036249">
    <property type="entry name" value="Thioredoxin-like_sf"/>
</dbReference>
<dbReference type="Proteomes" id="UP000317835">
    <property type="component" value="Chromosome"/>
</dbReference>
<dbReference type="KEGG" id="tpla:ElP_29260"/>
<feature type="domain" description="Thioredoxin" evidence="1">
    <location>
        <begin position="9"/>
        <end position="164"/>
    </location>
</feature>
<reference evidence="2 3" key="1">
    <citation type="submission" date="2019-02" db="EMBL/GenBank/DDBJ databases">
        <title>Deep-cultivation of Planctomycetes and their phenomic and genomic characterization uncovers novel biology.</title>
        <authorList>
            <person name="Wiegand S."/>
            <person name="Jogler M."/>
            <person name="Boedeker C."/>
            <person name="Pinto D."/>
            <person name="Vollmers J."/>
            <person name="Rivas-Marin E."/>
            <person name="Kohn T."/>
            <person name="Peeters S.H."/>
            <person name="Heuer A."/>
            <person name="Rast P."/>
            <person name="Oberbeckmann S."/>
            <person name="Bunk B."/>
            <person name="Jeske O."/>
            <person name="Meyerdierks A."/>
            <person name="Storesund J.E."/>
            <person name="Kallscheuer N."/>
            <person name="Luecker S."/>
            <person name="Lage O.M."/>
            <person name="Pohl T."/>
            <person name="Merkel B.J."/>
            <person name="Hornburger P."/>
            <person name="Mueller R.-W."/>
            <person name="Bruemmer F."/>
            <person name="Labrenz M."/>
            <person name="Spormann A.M."/>
            <person name="Op den Camp H."/>
            <person name="Overmann J."/>
            <person name="Amann R."/>
            <person name="Jetten M.S.M."/>
            <person name="Mascher T."/>
            <person name="Medema M.H."/>
            <person name="Devos D.P."/>
            <person name="Kaster A.-K."/>
            <person name="Ovreas L."/>
            <person name="Rohde M."/>
            <person name="Galperin M.Y."/>
            <person name="Jogler C."/>
        </authorList>
    </citation>
    <scope>NUCLEOTIDE SEQUENCE [LARGE SCALE GENOMIC DNA]</scope>
    <source>
        <strain evidence="2 3">ElP</strain>
    </source>
</reference>
<dbReference type="PANTHER" id="PTHR43640">
    <property type="entry name" value="OS07G0260300 PROTEIN"/>
    <property type="match status" value="1"/>
</dbReference>
<keyword evidence="2" id="KW-0560">Oxidoreductase</keyword>
<dbReference type="PANTHER" id="PTHR43640:SF1">
    <property type="entry name" value="THIOREDOXIN-DEPENDENT PEROXIREDOXIN"/>
    <property type="match status" value="1"/>
</dbReference>
<dbReference type="SUPFAM" id="SSF52833">
    <property type="entry name" value="Thioredoxin-like"/>
    <property type="match status" value="1"/>
</dbReference>
<dbReference type="AlphaFoldDB" id="A0A518H2G0"/>
<dbReference type="Pfam" id="PF00578">
    <property type="entry name" value="AhpC-TSA"/>
    <property type="match status" value="1"/>
</dbReference>
<protein>
    <submittedName>
        <fullName evidence="2">Peroxiredoxin</fullName>
        <ecNumber evidence="2">1.11.1.15</ecNumber>
    </submittedName>
</protein>
<dbReference type="CDD" id="cd02969">
    <property type="entry name" value="PRX_like1"/>
    <property type="match status" value="1"/>
</dbReference>
<organism evidence="2 3">
    <name type="scientific">Tautonia plasticadhaerens</name>
    <dbReference type="NCBI Taxonomy" id="2527974"/>
    <lineage>
        <taxon>Bacteria</taxon>
        <taxon>Pseudomonadati</taxon>
        <taxon>Planctomycetota</taxon>
        <taxon>Planctomycetia</taxon>
        <taxon>Isosphaerales</taxon>
        <taxon>Isosphaeraceae</taxon>
        <taxon>Tautonia</taxon>
    </lineage>
</organism>
<evidence type="ECO:0000259" key="1">
    <source>
        <dbReference type="PROSITE" id="PS51352"/>
    </source>
</evidence>
<name>A0A518H2G0_9BACT</name>
<dbReference type="RefSeq" id="WP_145270338.1">
    <property type="nucleotide sequence ID" value="NZ_CP036426.1"/>
</dbReference>
<evidence type="ECO:0000313" key="2">
    <source>
        <dbReference type="EMBL" id="QDV35028.1"/>
    </source>
</evidence>
<dbReference type="Gene3D" id="3.40.30.10">
    <property type="entry name" value="Glutaredoxin"/>
    <property type="match status" value="1"/>
</dbReference>
<accession>A0A518H2G0</accession>
<sequence>MALTPSTMLPLGTEAPDFALPDTEGKTIRLADFGDAPALVVAFICNHCPYVKHVRHAFRDLAEELQSRGAAVVGISSNDVTTHPDDSPENMAREKAEVGYTFPYLYDEDQSAAKAYKAACTPDFYVFDRSRTLVYRGQLDGSRPGNDIPPSGDDLRAAVDAVLSGRDVSGEQKPSLGCNIKWKAGNEPDSFASA</sequence>
<dbReference type="PROSITE" id="PS51352">
    <property type="entry name" value="THIOREDOXIN_2"/>
    <property type="match status" value="1"/>
</dbReference>
<dbReference type="InterPro" id="IPR013766">
    <property type="entry name" value="Thioredoxin_domain"/>
</dbReference>
<dbReference type="InterPro" id="IPR000866">
    <property type="entry name" value="AhpC/TSA"/>
</dbReference>
<evidence type="ECO:0000313" key="3">
    <source>
        <dbReference type="Proteomes" id="UP000317835"/>
    </source>
</evidence>
<dbReference type="InterPro" id="IPR047262">
    <property type="entry name" value="PRX-like1"/>
</dbReference>
<gene>
    <name evidence="2" type="primary">bcp_3</name>
    <name evidence="2" type="ORF">ElP_29260</name>
</gene>
<dbReference type="EMBL" id="CP036426">
    <property type="protein sequence ID" value="QDV35028.1"/>
    <property type="molecule type" value="Genomic_DNA"/>
</dbReference>